<keyword evidence="7" id="KW-1185">Reference proteome</keyword>
<evidence type="ECO:0000256" key="1">
    <source>
        <dbReference type="ARBA" id="ARBA00004141"/>
    </source>
</evidence>
<keyword evidence="2 5" id="KW-0812">Transmembrane</keyword>
<dbReference type="EMBL" id="JAMYJR010000001">
    <property type="protein sequence ID" value="MCO8269264.1"/>
    <property type="molecule type" value="Genomic_DNA"/>
</dbReference>
<feature type="transmembrane region" description="Helical" evidence="5">
    <location>
        <begin position="196"/>
        <end position="218"/>
    </location>
</feature>
<dbReference type="Pfam" id="PF01925">
    <property type="entry name" value="TauE"/>
    <property type="match status" value="1"/>
</dbReference>
<protein>
    <recommendedName>
        <fullName evidence="5">Probable membrane transporter protein</fullName>
    </recommendedName>
</protein>
<organism evidence="6 7">
    <name type="scientific">Paractinoplanes aksuensis</name>
    <dbReference type="NCBI Taxonomy" id="2939490"/>
    <lineage>
        <taxon>Bacteria</taxon>
        <taxon>Bacillati</taxon>
        <taxon>Actinomycetota</taxon>
        <taxon>Actinomycetes</taxon>
        <taxon>Micromonosporales</taxon>
        <taxon>Micromonosporaceae</taxon>
        <taxon>Paractinoplanes</taxon>
    </lineage>
</organism>
<gene>
    <name evidence="6" type="ORF">M1L60_01515</name>
</gene>
<keyword evidence="4 5" id="KW-0472">Membrane</keyword>
<dbReference type="PANTHER" id="PTHR43483:SF3">
    <property type="entry name" value="MEMBRANE TRANSPORTER PROTEIN HI_0806-RELATED"/>
    <property type="match status" value="1"/>
</dbReference>
<dbReference type="RefSeq" id="WP_253235402.1">
    <property type="nucleotide sequence ID" value="NZ_JAMYJR010000001.1"/>
</dbReference>
<sequence length="277" mass="28118">MTAATHNTTWCVGRVTRSIPYRTGVNLLGGFAAGLLISLVTSPVGVSGAVFLLPVQLSLLHVPNPAVTPTNLLFNVVSGPGALLRYRHNGQFTGPLTRLLLAGTLPGVVLGAVVRVFVVPGPDAFRFIAGLVLLPLGLWLVLRTLRPAVADRPPFAPRTIVGLGLAAGTVGGIYGIGGGSLLGPVLAGRGTPMSRIAPAALAATFVTSVAGALTYGLLALTTDGDIAPHWTLGLACGAGGLIGGFLGARLQPHIPETALRLLLGILAAALAVFYLTA</sequence>
<feature type="transmembrane region" description="Helical" evidence="5">
    <location>
        <begin position="96"/>
        <end position="118"/>
    </location>
</feature>
<feature type="transmembrane region" description="Helical" evidence="5">
    <location>
        <begin position="124"/>
        <end position="143"/>
    </location>
</feature>
<dbReference type="InterPro" id="IPR002781">
    <property type="entry name" value="TM_pro_TauE-like"/>
</dbReference>
<evidence type="ECO:0000256" key="3">
    <source>
        <dbReference type="ARBA" id="ARBA00022989"/>
    </source>
</evidence>
<dbReference type="Proteomes" id="UP001523369">
    <property type="component" value="Unassembled WGS sequence"/>
</dbReference>
<feature type="transmembrane region" description="Helical" evidence="5">
    <location>
        <begin position="27"/>
        <end position="54"/>
    </location>
</feature>
<reference evidence="6 7" key="1">
    <citation type="submission" date="2022-06" db="EMBL/GenBank/DDBJ databases">
        <title>New Species of the Genus Actinoplanes, ActinopZanes ferrugineus.</title>
        <authorList>
            <person name="Ding P."/>
        </authorList>
    </citation>
    <scope>NUCLEOTIDE SEQUENCE [LARGE SCALE GENOMIC DNA]</scope>
    <source>
        <strain evidence="6 7">TRM88003</strain>
    </source>
</reference>
<comment type="subcellular location">
    <subcellularLocation>
        <location evidence="5">Cell membrane</location>
        <topology evidence="5">Multi-pass membrane protein</topology>
    </subcellularLocation>
    <subcellularLocation>
        <location evidence="1">Membrane</location>
        <topology evidence="1">Multi-pass membrane protein</topology>
    </subcellularLocation>
</comment>
<feature type="transmembrane region" description="Helical" evidence="5">
    <location>
        <begin position="66"/>
        <end position="84"/>
    </location>
</feature>
<dbReference type="PANTHER" id="PTHR43483">
    <property type="entry name" value="MEMBRANE TRANSPORTER PROTEIN HI_0806-RELATED"/>
    <property type="match status" value="1"/>
</dbReference>
<name>A0ABT1DEP3_9ACTN</name>
<evidence type="ECO:0000256" key="5">
    <source>
        <dbReference type="RuleBase" id="RU363041"/>
    </source>
</evidence>
<comment type="caution">
    <text evidence="6">The sequence shown here is derived from an EMBL/GenBank/DDBJ whole genome shotgun (WGS) entry which is preliminary data.</text>
</comment>
<feature type="transmembrane region" description="Helical" evidence="5">
    <location>
        <begin position="230"/>
        <end position="251"/>
    </location>
</feature>
<proteinExistence type="inferred from homology"/>
<keyword evidence="5" id="KW-1003">Cell membrane</keyword>
<keyword evidence="3 5" id="KW-1133">Transmembrane helix</keyword>
<accession>A0ABT1DEP3</accession>
<feature type="transmembrane region" description="Helical" evidence="5">
    <location>
        <begin position="257"/>
        <end position="276"/>
    </location>
</feature>
<feature type="transmembrane region" description="Helical" evidence="5">
    <location>
        <begin position="155"/>
        <end position="176"/>
    </location>
</feature>
<evidence type="ECO:0000256" key="2">
    <source>
        <dbReference type="ARBA" id="ARBA00022692"/>
    </source>
</evidence>
<evidence type="ECO:0000256" key="4">
    <source>
        <dbReference type="ARBA" id="ARBA00023136"/>
    </source>
</evidence>
<evidence type="ECO:0000313" key="6">
    <source>
        <dbReference type="EMBL" id="MCO8269264.1"/>
    </source>
</evidence>
<comment type="similarity">
    <text evidence="5">Belongs to the 4-toluene sulfonate uptake permease (TSUP) (TC 2.A.102) family.</text>
</comment>
<evidence type="ECO:0000313" key="7">
    <source>
        <dbReference type="Proteomes" id="UP001523369"/>
    </source>
</evidence>